<feature type="region of interest" description="Disordered" evidence="1">
    <location>
        <begin position="33"/>
        <end position="55"/>
    </location>
</feature>
<proteinExistence type="predicted"/>
<feature type="compositionally biased region" description="Low complexity" evidence="1">
    <location>
        <begin position="33"/>
        <end position="42"/>
    </location>
</feature>
<dbReference type="EMBL" id="CAEZXP010000002">
    <property type="protein sequence ID" value="CAB4696196.1"/>
    <property type="molecule type" value="Genomic_DNA"/>
</dbReference>
<gene>
    <name evidence="2" type="ORF">UFOPK2399_01040</name>
</gene>
<protein>
    <submittedName>
        <fullName evidence="2">Unannotated protein</fullName>
    </submittedName>
</protein>
<dbReference type="AlphaFoldDB" id="A0A6J6PC67"/>
<reference evidence="2" key="1">
    <citation type="submission" date="2020-05" db="EMBL/GenBank/DDBJ databases">
        <authorList>
            <person name="Chiriac C."/>
            <person name="Salcher M."/>
            <person name="Ghai R."/>
            <person name="Kavagutti S V."/>
        </authorList>
    </citation>
    <scope>NUCLEOTIDE SEQUENCE</scope>
</reference>
<name>A0A6J6PC67_9ZZZZ</name>
<evidence type="ECO:0000313" key="2">
    <source>
        <dbReference type="EMBL" id="CAB4696196.1"/>
    </source>
</evidence>
<evidence type="ECO:0000256" key="1">
    <source>
        <dbReference type="SAM" id="MobiDB-lite"/>
    </source>
</evidence>
<sequence>MARLQSPVAIAGLALLVAAAGASVAMLIAGTPRSNTGETTVAAPPPVTTPTTVEPVTTAPATTAPVTTVAATTTAGTSLPVTTVATTTAPAPTRPQESVSDWPSGKHGWTVVLGSYPTASGKAAAGQVAARAKAAGLNETGVLTSDGFSSLRAGYLVAYAGVYSSADAAANAVAAARVAGFASAYAREIAP</sequence>
<accession>A0A6J6PC67</accession>
<organism evidence="2">
    <name type="scientific">freshwater metagenome</name>
    <dbReference type="NCBI Taxonomy" id="449393"/>
    <lineage>
        <taxon>unclassified sequences</taxon>
        <taxon>metagenomes</taxon>
        <taxon>ecological metagenomes</taxon>
    </lineage>
</organism>